<dbReference type="PANTHER" id="PTHR13789">
    <property type="entry name" value="MONOOXYGENASE"/>
    <property type="match status" value="1"/>
</dbReference>
<dbReference type="SUPFAM" id="SSF51905">
    <property type="entry name" value="FAD/NAD(P)-binding domain"/>
    <property type="match status" value="1"/>
</dbReference>
<comment type="similarity">
    <text evidence="1">Belongs to the paxM FAD-dependent monooxygenase family.</text>
</comment>
<keyword evidence="3" id="KW-0274">FAD</keyword>
<dbReference type="PANTHER" id="PTHR13789:SF314">
    <property type="entry name" value="FAD-BINDING DOMAIN-CONTAINING PROTEIN"/>
    <property type="match status" value="1"/>
</dbReference>
<name>A0AA39GE96_SARSR</name>
<sequence>MGSISKDLEIVIVGGGIAGLATAIALRAPDRIITVLERSHMLKETGALISLQPNASKLVSSWGIDPFLADYGPMADKALRVLSQDGQLYGADRMLYHRQDLHTALRNAATSTELAGRPAGIRVGCAVKSCDAEGGVVTLSSGETVKADIIIGADGIHSVLRTDVVSRPWPALPTGISAYRMLVPVELLSDIAVPNEVLDPASPVTTMVVGADRRVIMGPGRNGNVFGIVALVPDSTCEGIQRDDSWVAEGSLDSLLEVYQGFPEWLLEIFKKAPDHALWQLRDIDPLSTWTRGRVILIGDAAHAMLPTQGQGASQSFEDAEALRAYLAELPSTPSSEDIQGALKQVFDARYERASLIQKYSRDQAKPPKATDGGGATALNPAEFMDYNCNYNGAKAWVASRQGQSVGGA</sequence>
<dbReference type="Gene3D" id="3.50.50.60">
    <property type="entry name" value="FAD/NAD(P)-binding domain"/>
    <property type="match status" value="1"/>
</dbReference>
<organism evidence="7 8">
    <name type="scientific">Sarocladium strictum</name>
    <name type="common">Black bundle disease fungus</name>
    <name type="synonym">Acremonium strictum</name>
    <dbReference type="NCBI Taxonomy" id="5046"/>
    <lineage>
        <taxon>Eukaryota</taxon>
        <taxon>Fungi</taxon>
        <taxon>Dikarya</taxon>
        <taxon>Ascomycota</taxon>
        <taxon>Pezizomycotina</taxon>
        <taxon>Sordariomycetes</taxon>
        <taxon>Hypocreomycetidae</taxon>
        <taxon>Hypocreales</taxon>
        <taxon>Sarocladiaceae</taxon>
        <taxon>Sarocladium</taxon>
    </lineage>
</organism>
<dbReference type="Pfam" id="PF01494">
    <property type="entry name" value="FAD_binding_3"/>
    <property type="match status" value="1"/>
</dbReference>
<keyword evidence="2" id="KW-0285">Flavoprotein</keyword>
<dbReference type="PRINTS" id="PR00420">
    <property type="entry name" value="RNGMNOXGNASE"/>
</dbReference>
<comment type="caution">
    <text evidence="7">The sequence shown here is derived from an EMBL/GenBank/DDBJ whole genome shotgun (WGS) entry which is preliminary data.</text>
</comment>
<reference evidence="7" key="1">
    <citation type="submission" date="2022-10" db="EMBL/GenBank/DDBJ databases">
        <title>Determination and structural analysis of whole genome sequence of Sarocladium strictum F4-1.</title>
        <authorList>
            <person name="Hu L."/>
            <person name="Jiang Y."/>
        </authorList>
    </citation>
    <scope>NUCLEOTIDE SEQUENCE</scope>
    <source>
        <strain evidence="7">F4-1</strain>
    </source>
</reference>
<evidence type="ECO:0000259" key="6">
    <source>
        <dbReference type="Pfam" id="PF01494"/>
    </source>
</evidence>
<feature type="domain" description="FAD-binding" evidence="6">
    <location>
        <begin position="8"/>
        <end position="330"/>
    </location>
</feature>
<dbReference type="AlphaFoldDB" id="A0AA39GE96"/>
<dbReference type="Proteomes" id="UP001175261">
    <property type="component" value="Unassembled WGS sequence"/>
</dbReference>
<dbReference type="EMBL" id="JAPDFR010000006">
    <property type="protein sequence ID" value="KAK0385733.1"/>
    <property type="molecule type" value="Genomic_DNA"/>
</dbReference>
<dbReference type="InterPro" id="IPR036188">
    <property type="entry name" value="FAD/NAD-bd_sf"/>
</dbReference>
<evidence type="ECO:0000256" key="4">
    <source>
        <dbReference type="ARBA" id="ARBA00023002"/>
    </source>
</evidence>
<keyword evidence="8" id="KW-1185">Reference proteome</keyword>
<accession>A0AA39GE96</accession>
<evidence type="ECO:0000313" key="8">
    <source>
        <dbReference type="Proteomes" id="UP001175261"/>
    </source>
</evidence>
<dbReference type="GO" id="GO:0004497">
    <property type="term" value="F:monooxygenase activity"/>
    <property type="evidence" value="ECO:0007669"/>
    <property type="project" value="UniProtKB-KW"/>
</dbReference>
<evidence type="ECO:0000256" key="2">
    <source>
        <dbReference type="ARBA" id="ARBA00022630"/>
    </source>
</evidence>
<dbReference type="InterPro" id="IPR002938">
    <property type="entry name" value="FAD-bd"/>
</dbReference>
<gene>
    <name evidence="7" type="ORF">NLU13_6910</name>
</gene>
<keyword evidence="4" id="KW-0560">Oxidoreductase</keyword>
<evidence type="ECO:0000256" key="5">
    <source>
        <dbReference type="ARBA" id="ARBA00023033"/>
    </source>
</evidence>
<dbReference type="SUPFAM" id="SSF54373">
    <property type="entry name" value="FAD-linked reductases, C-terminal domain"/>
    <property type="match status" value="1"/>
</dbReference>
<dbReference type="InterPro" id="IPR050493">
    <property type="entry name" value="FAD-dep_Monooxygenase_BioMet"/>
</dbReference>
<keyword evidence="5" id="KW-0503">Monooxygenase</keyword>
<evidence type="ECO:0000256" key="3">
    <source>
        <dbReference type="ARBA" id="ARBA00022827"/>
    </source>
</evidence>
<evidence type="ECO:0000313" key="7">
    <source>
        <dbReference type="EMBL" id="KAK0385733.1"/>
    </source>
</evidence>
<evidence type="ECO:0000256" key="1">
    <source>
        <dbReference type="ARBA" id="ARBA00007992"/>
    </source>
</evidence>
<protein>
    <recommendedName>
        <fullName evidence="6">FAD-binding domain-containing protein</fullName>
    </recommendedName>
</protein>
<dbReference type="GO" id="GO:0071949">
    <property type="term" value="F:FAD binding"/>
    <property type="evidence" value="ECO:0007669"/>
    <property type="project" value="InterPro"/>
</dbReference>
<proteinExistence type="inferred from homology"/>